<dbReference type="OrthoDB" id="10063195at2759"/>
<gene>
    <name evidence="2" type="ORF">llap_5676</name>
</gene>
<keyword evidence="3" id="KW-1185">Reference proteome</keyword>
<organism evidence="2 3">
    <name type="scientific">Limosa lapponica baueri</name>
    <dbReference type="NCBI Taxonomy" id="1758121"/>
    <lineage>
        <taxon>Eukaryota</taxon>
        <taxon>Metazoa</taxon>
        <taxon>Chordata</taxon>
        <taxon>Craniata</taxon>
        <taxon>Vertebrata</taxon>
        <taxon>Euteleostomi</taxon>
        <taxon>Archelosauria</taxon>
        <taxon>Archosauria</taxon>
        <taxon>Dinosauria</taxon>
        <taxon>Saurischia</taxon>
        <taxon>Theropoda</taxon>
        <taxon>Coelurosauria</taxon>
        <taxon>Aves</taxon>
        <taxon>Neognathae</taxon>
        <taxon>Neoaves</taxon>
        <taxon>Charadriiformes</taxon>
        <taxon>Scolopacidae</taxon>
        <taxon>Limosa</taxon>
    </lineage>
</organism>
<evidence type="ECO:0008006" key="4">
    <source>
        <dbReference type="Google" id="ProtNLM"/>
    </source>
</evidence>
<dbReference type="EMBL" id="KZ505855">
    <property type="protein sequence ID" value="PKU44028.1"/>
    <property type="molecule type" value="Genomic_DNA"/>
</dbReference>
<reference evidence="3" key="1">
    <citation type="submission" date="2017-11" db="EMBL/GenBank/DDBJ databases">
        <authorList>
            <person name="Lima N.C."/>
            <person name="Parody-Merino A.M."/>
            <person name="Battley P.F."/>
            <person name="Fidler A.E."/>
            <person name="Prosdocimi F."/>
        </authorList>
    </citation>
    <scope>NUCLEOTIDE SEQUENCE [LARGE SCALE GENOMIC DNA]</scope>
</reference>
<protein>
    <recommendedName>
        <fullName evidence="4">Reverse transcriptase domain-containing protein</fullName>
    </recommendedName>
</protein>
<feature type="compositionally biased region" description="Basic and acidic residues" evidence="1">
    <location>
        <begin position="1"/>
        <end position="16"/>
    </location>
</feature>
<name>A0A2I0UD92_LIMLA</name>
<feature type="region of interest" description="Disordered" evidence="1">
    <location>
        <begin position="1"/>
        <end position="21"/>
    </location>
</feature>
<accession>A0A2I0UD92</accession>
<proteinExistence type="predicted"/>
<reference evidence="3" key="2">
    <citation type="submission" date="2017-12" db="EMBL/GenBank/DDBJ databases">
        <title>Genome sequence of the Bar-tailed Godwit (Limosa lapponica baueri).</title>
        <authorList>
            <person name="Lima N.C.B."/>
            <person name="Parody-Merino A.M."/>
            <person name="Battley P.F."/>
            <person name="Fidler A.E."/>
            <person name="Prosdocimi F."/>
        </authorList>
    </citation>
    <scope>NUCLEOTIDE SEQUENCE [LARGE SCALE GENOMIC DNA]</scope>
</reference>
<evidence type="ECO:0000256" key="1">
    <source>
        <dbReference type="SAM" id="MobiDB-lite"/>
    </source>
</evidence>
<sequence length="118" mass="13028">MSSHMHPKDNKADGCKPEAPPSSLMGSAFACDEAVAEPARTRSGWQRTTPGLFLKRPSLLPLATKALPCTLNTPSNLITYHEMTPLVDEGRAVDTVHLDFSKAFDTVFHKIFMEKLMK</sequence>
<dbReference type="Proteomes" id="UP000233556">
    <property type="component" value="Unassembled WGS sequence"/>
</dbReference>
<dbReference type="AlphaFoldDB" id="A0A2I0UD92"/>
<evidence type="ECO:0000313" key="3">
    <source>
        <dbReference type="Proteomes" id="UP000233556"/>
    </source>
</evidence>
<evidence type="ECO:0000313" key="2">
    <source>
        <dbReference type="EMBL" id="PKU44028.1"/>
    </source>
</evidence>